<comment type="similarity">
    <text evidence="1">Belongs to the F420H(2)-dependent quinone reductase family.</text>
</comment>
<accession>A0ABQ1CDF9</accession>
<dbReference type="Gene3D" id="2.30.110.10">
    <property type="entry name" value="Electron Transport, Fmn-binding Protein, Chain A"/>
    <property type="match status" value="1"/>
</dbReference>
<dbReference type="InterPro" id="IPR004378">
    <property type="entry name" value="F420H2_quin_Rdtase"/>
</dbReference>
<protein>
    <recommendedName>
        <fullName evidence="6">Nitroreductase family deazaflavin-dependent oxidoreductase</fullName>
    </recommendedName>
</protein>
<comment type="catalytic activity">
    <reaction evidence="3">
        <text>oxidized coenzyme F420-(gamma-L-Glu)(n) + a quinol + H(+) = reduced coenzyme F420-(gamma-L-Glu)(n) + a quinone</text>
        <dbReference type="Rhea" id="RHEA:39663"/>
        <dbReference type="Rhea" id="RHEA-COMP:12939"/>
        <dbReference type="Rhea" id="RHEA-COMP:14378"/>
        <dbReference type="ChEBI" id="CHEBI:15378"/>
        <dbReference type="ChEBI" id="CHEBI:24646"/>
        <dbReference type="ChEBI" id="CHEBI:132124"/>
        <dbReference type="ChEBI" id="CHEBI:133980"/>
        <dbReference type="ChEBI" id="CHEBI:139511"/>
    </reaction>
</comment>
<dbReference type="PANTHER" id="PTHR39428">
    <property type="entry name" value="F420H(2)-DEPENDENT QUINONE REDUCTASE RV1261C"/>
    <property type="match status" value="1"/>
</dbReference>
<comment type="caution">
    <text evidence="4">The sequence shown here is derived from an EMBL/GenBank/DDBJ whole genome shotgun (WGS) entry which is preliminary data.</text>
</comment>
<dbReference type="InterPro" id="IPR012349">
    <property type="entry name" value="Split_barrel_FMN-bd"/>
</dbReference>
<dbReference type="Proteomes" id="UP000465240">
    <property type="component" value="Unassembled WGS sequence"/>
</dbReference>
<evidence type="ECO:0000313" key="5">
    <source>
        <dbReference type="Proteomes" id="UP000465240"/>
    </source>
</evidence>
<reference evidence="4 5" key="1">
    <citation type="journal article" date="2019" name="Emerg. Microbes Infect.">
        <title>Comprehensive subspecies identification of 175 nontuberculous mycobacteria species based on 7547 genomic profiles.</title>
        <authorList>
            <person name="Matsumoto Y."/>
            <person name="Kinjo T."/>
            <person name="Motooka D."/>
            <person name="Nabeya D."/>
            <person name="Jung N."/>
            <person name="Uechi K."/>
            <person name="Horii T."/>
            <person name="Iida T."/>
            <person name="Fujita J."/>
            <person name="Nakamura S."/>
        </authorList>
    </citation>
    <scope>NUCLEOTIDE SEQUENCE [LARGE SCALE GENOMIC DNA]</scope>
    <source>
        <strain evidence="4 5">JCM 18565</strain>
    </source>
</reference>
<evidence type="ECO:0000256" key="3">
    <source>
        <dbReference type="ARBA" id="ARBA00049106"/>
    </source>
</evidence>
<name>A0ABQ1CDF9_9MYCO</name>
<evidence type="ECO:0000313" key="4">
    <source>
        <dbReference type="EMBL" id="GFG82481.1"/>
    </source>
</evidence>
<gene>
    <name evidence="4" type="ORF">MPRG_57570</name>
</gene>
<evidence type="ECO:0000256" key="1">
    <source>
        <dbReference type="ARBA" id="ARBA00008710"/>
    </source>
</evidence>
<keyword evidence="2" id="KW-0560">Oxidoreductase</keyword>
<keyword evidence="5" id="KW-1185">Reference proteome</keyword>
<evidence type="ECO:0000256" key="2">
    <source>
        <dbReference type="ARBA" id="ARBA00023002"/>
    </source>
</evidence>
<dbReference type="Pfam" id="PF04075">
    <property type="entry name" value="F420H2_quin_red"/>
    <property type="match status" value="1"/>
</dbReference>
<proteinExistence type="inferred from homology"/>
<sequence length="107" mass="11855">MVLIASNYAKPHHPGWYFNLKAHPECQLGGQAFMAAEVSDGDEYARLYALAEQVYAGYRDYRARTAQVGRQIPIFRLRPSDPGSANNTVSHPAVTFPLVECVSTGNR</sequence>
<dbReference type="PANTHER" id="PTHR39428:SF1">
    <property type="entry name" value="F420H(2)-DEPENDENT QUINONE REDUCTASE RV1261C"/>
    <property type="match status" value="1"/>
</dbReference>
<evidence type="ECO:0008006" key="6">
    <source>
        <dbReference type="Google" id="ProtNLM"/>
    </source>
</evidence>
<organism evidence="4 5">
    <name type="scientific">Mycobacterium paragordonae</name>
    <dbReference type="NCBI Taxonomy" id="1389713"/>
    <lineage>
        <taxon>Bacteria</taxon>
        <taxon>Bacillati</taxon>
        <taxon>Actinomycetota</taxon>
        <taxon>Actinomycetes</taxon>
        <taxon>Mycobacteriales</taxon>
        <taxon>Mycobacteriaceae</taxon>
        <taxon>Mycobacterium</taxon>
    </lineage>
</organism>
<dbReference type="EMBL" id="BLKX01000001">
    <property type="protein sequence ID" value="GFG82481.1"/>
    <property type="molecule type" value="Genomic_DNA"/>
</dbReference>